<dbReference type="Proteomes" id="UP001500945">
    <property type="component" value="Unassembled WGS sequence"/>
</dbReference>
<keyword evidence="1" id="KW-0175">Coiled coil</keyword>
<feature type="region of interest" description="Disordered" evidence="2">
    <location>
        <begin position="541"/>
        <end position="568"/>
    </location>
</feature>
<feature type="transmembrane region" description="Helical" evidence="3">
    <location>
        <begin position="40"/>
        <end position="58"/>
    </location>
</feature>
<evidence type="ECO:0008006" key="6">
    <source>
        <dbReference type="Google" id="ProtNLM"/>
    </source>
</evidence>
<keyword evidence="3" id="KW-0812">Transmembrane</keyword>
<keyword evidence="3" id="KW-1133">Transmembrane helix</keyword>
<dbReference type="InterPro" id="IPR050445">
    <property type="entry name" value="Bact_polysacc_biosynth/exp"/>
</dbReference>
<sequence length="568" mass="59284">MDTRWRIEDEVTDQDVAGAPRPLLTTWHVLLGALRRGWRTWVLLAVLGGLAALAVLVVRPPGGVATATILLVHPTASDPSAMATDVSLLETRAVATRVIADLTLDLSPDAFLSTVSAEPVTNQILEVSVTGPTDAAALQRADSLVSGFLDFRSDQLRSLSGGLVRGYQEQVVELQAQLEDVTREYNELGGTDAASRTRATDLLSARTQLSSEINATQRAIEDASFSTDAAISSTHVVDDPYPVPHSRLKAVVLHLGSGVIVGAALGFGLVVFRALTSDRARTRREVSRALGVPVRASVRTVGAPTSWLGRLVASTAAGAASALDRVPRAARLLRGHLRRRGAPAPGAAVLADALAQALPRARSRPAPPARPGRAPAPEALTAQRIRAATTGVGLAAIDDARAAALVLRALGSRLVGRGLTVLLVDLSESGALADPDEEGTPVFRPSGVPWLSRGPGRPGSGAVIDLQEQDRLRGAWGDADVVLVLVEIDPGMDIANLASWVDRVVPLVTAGRNRAELLSTIAEVVHAAGIALPFALMTGSDTTDSTAGIPDEPEAADEASAPRSAGRR</sequence>
<reference evidence="5" key="1">
    <citation type="journal article" date="2019" name="Int. J. Syst. Evol. Microbiol.">
        <title>The Global Catalogue of Microorganisms (GCM) 10K type strain sequencing project: providing services to taxonomists for standard genome sequencing and annotation.</title>
        <authorList>
            <consortium name="The Broad Institute Genomics Platform"/>
            <consortium name="The Broad Institute Genome Sequencing Center for Infectious Disease"/>
            <person name="Wu L."/>
            <person name="Ma J."/>
        </authorList>
    </citation>
    <scope>NUCLEOTIDE SEQUENCE [LARGE SCALE GENOMIC DNA]</scope>
    <source>
        <strain evidence="5">JCM 17809</strain>
    </source>
</reference>
<dbReference type="PANTHER" id="PTHR32309:SF31">
    <property type="entry name" value="CAPSULAR EXOPOLYSACCHARIDE FAMILY"/>
    <property type="match status" value="1"/>
</dbReference>
<feature type="compositionally biased region" description="Low complexity" evidence="2">
    <location>
        <begin position="558"/>
        <end position="568"/>
    </location>
</feature>
<comment type="caution">
    <text evidence="4">The sequence shown here is derived from an EMBL/GenBank/DDBJ whole genome shotgun (WGS) entry which is preliminary data.</text>
</comment>
<evidence type="ECO:0000256" key="1">
    <source>
        <dbReference type="SAM" id="Coils"/>
    </source>
</evidence>
<evidence type="ECO:0000256" key="2">
    <source>
        <dbReference type="SAM" id="MobiDB-lite"/>
    </source>
</evidence>
<keyword evidence="5" id="KW-1185">Reference proteome</keyword>
<dbReference type="EMBL" id="BAABGM010000001">
    <property type="protein sequence ID" value="GAA4396990.1"/>
    <property type="molecule type" value="Genomic_DNA"/>
</dbReference>
<organism evidence="4 5">
    <name type="scientific">Fodinibacter luteus</name>
    <dbReference type="NCBI Taxonomy" id="552064"/>
    <lineage>
        <taxon>Bacteria</taxon>
        <taxon>Bacillati</taxon>
        <taxon>Actinomycetota</taxon>
        <taxon>Actinomycetes</taxon>
        <taxon>Micrococcales</taxon>
        <taxon>Intrasporangiaceae</taxon>
        <taxon>Fodinibacter (ex Wang et al. 2009)</taxon>
    </lineage>
</organism>
<proteinExistence type="predicted"/>
<evidence type="ECO:0000256" key="3">
    <source>
        <dbReference type="SAM" id="Phobius"/>
    </source>
</evidence>
<feature type="coiled-coil region" evidence="1">
    <location>
        <begin position="164"/>
        <end position="191"/>
    </location>
</feature>
<dbReference type="RefSeq" id="WP_345201219.1">
    <property type="nucleotide sequence ID" value="NZ_BAABGM010000001.1"/>
</dbReference>
<feature type="transmembrane region" description="Helical" evidence="3">
    <location>
        <begin position="251"/>
        <end position="275"/>
    </location>
</feature>
<name>A0ABP8JVZ5_9MICO</name>
<keyword evidence="3" id="KW-0472">Membrane</keyword>
<evidence type="ECO:0000313" key="4">
    <source>
        <dbReference type="EMBL" id="GAA4396990.1"/>
    </source>
</evidence>
<accession>A0ABP8JVZ5</accession>
<dbReference type="PANTHER" id="PTHR32309">
    <property type="entry name" value="TYROSINE-PROTEIN KINASE"/>
    <property type="match status" value="1"/>
</dbReference>
<evidence type="ECO:0000313" key="5">
    <source>
        <dbReference type="Proteomes" id="UP001500945"/>
    </source>
</evidence>
<protein>
    <recommendedName>
        <fullName evidence="6">Subunit length determinant protein</fullName>
    </recommendedName>
</protein>
<gene>
    <name evidence="4" type="ORF">GCM10023168_01530</name>
</gene>